<evidence type="ECO:0000313" key="5">
    <source>
        <dbReference type="Proteomes" id="UP000748067"/>
    </source>
</evidence>
<protein>
    <recommendedName>
        <fullName evidence="6">Lysozyme inhibitor LprI N-terminal domain-containing protein</fullName>
    </recommendedName>
</protein>
<dbReference type="EMBL" id="JXDI01000003">
    <property type="protein sequence ID" value="KAF2406574.1"/>
    <property type="molecule type" value="Genomic_DNA"/>
</dbReference>
<name>A0A1H0BPW5_9PSED</name>
<organism evidence="3 4">
    <name type="scientific">Pseudomonas antarctica</name>
    <dbReference type="NCBI Taxonomy" id="219572"/>
    <lineage>
        <taxon>Bacteria</taxon>
        <taxon>Pseudomonadati</taxon>
        <taxon>Pseudomonadota</taxon>
        <taxon>Gammaproteobacteria</taxon>
        <taxon>Pseudomonadales</taxon>
        <taxon>Pseudomonadaceae</taxon>
        <taxon>Pseudomonas</taxon>
    </lineage>
</organism>
<feature type="signal peptide" evidence="1">
    <location>
        <begin position="1"/>
        <end position="25"/>
    </location>
</feature>
<dbReference type="PANTHER" id="PTHR37549">
    <property type="entry name" value="LIPOPROTEIN LPRI"/>
    <property type="match status" value="1"/>
</dbReference>
<gene>
    <name evidence="2" type="ORF">PSAN_47500</name>
    <name evidence="3" type="ORF">SAMN04490179_4410</name>
</gene>
<evidence type="ECO:0000313" key="2">
    <source>
        <dbReference type="EMBL" id="KAF2406574.1"/>
    </source>
</evidence>
<dbReference type="Proteomes" id="UP000182470">
    <property type="component" value="Chromosome I"/>
</dbReference>
<evidence type="ECO:0008006" key="6">
    <source>
        <dbReference type="Google" id="ProtNLM"/>
    </source>
</evidence>
<dbReference type="AlphaFoldDB" id="A0A1H0BPW5"/>
<dbReference type="RefSeq" id="WP_130908929.1">
    <property type="nucleotide sequence ID" value="NZ_JXDI01000003.1"/>
</dbReference>
<dbReference type="EMBL" id="LT629704">
    <property type="protein sequence ID" value="SDN47563.1"/>
    <property type="molecule type" value="Genomic_DNA"/>
</dbReference>
<evidence type="ECO:0000256" key="1">
    <source>
        <dbReference type="SAM" id="SignalP"/>
    </source>
</evidence>
<feature type="chain" id="PRO_5009247324" description="Lysozyme inhibitor LprI N-terminal domain-containing protein" evidence="1">
    <location>
        <begin position="26"/>
        <end position="119"/>
    </location>
</feature>
<evidence type="ECO:0000313" key="3">
    <source>
        <dbReference type="EMBL" id="SDN47563.1"/>
    </source>
</evidence>
<accession>A0A1H0BPW5</accession>
<sequence>MPRSLIKPALFTGICTLILSLSSQAASFECAKAKAADEVAICANRSLNDQDVTMALLYDLSKHFMAMGGRGSLMDGQAAWLKLRRTCGARVSCLSDAYTQRIGMLRGFIDERVMTKGPF</sequence>
<dbReference type="InterPro" id="IPR052755">
    <property type="entry name" value="Lysozyme_Inhibitor_LprI"/>
</dbReference>
<dbReference type="Proteomes" id="UP000748067">
    <property type="component" value="Unassembled WGS sequence"/>
</dbReference>
<reference evidence="2 5" key="1">
    <citation type="submission" date="2015-01" db="EMBL/GenBank/DDBJ databases">
        <title>Genome Sequence of Pseudomonas antarctica CMS 35.</title>
        <authorList>
            <person name="Voget S."/>
            <person name="Chow J."/>
            <person name="Daniel R."/>
            <person name="Streit W."/>
        </authorList>
    </citation>
    <scope>NUCLEOTIDE SEQUENCE [LARGE SCALE GENOMIC DNA]</scope>
    <source>
        <strain evidence="2 5">CMS 35</strain>
    </source>
</reference>
<evidence type="ECO:0000313" key="4">
    <source>
        <dbReference type="Proteomes" id="UP000182470"/>
    </source>
</evidence>
<proteinExistence type="predicted"/>
<keyword evidence="5" id="KW-1185">Reference proteome</keyword>
<reference evidence="3 4" key="2">
    <citation type="submission" date="2016-10" db="EMBL/GenBank/DDBJ databases">
        <authorList>
            <person name="de Groot N.N."/>
        </authorList>
    </citation>
    <scope>NUCLEOTIDE SEQUENCE [LARGE SCALE GENOMIC DNA]</scope>
    <source>
        <strain evidence="3 4">BS2772</strain>
    </source>
</reference>
<dbReference type="OrthoDB" id="5957809at2"/>
<dbReference type="PANTHER" id="PTHR37549:SF1">
    <property type="entry name" value="LIPOPROTEIN LPRI"/>
    <property type="match status" value="1"/>
</dbReference>
<dbReference type="GO" id="GO:0005576">
    <property type="term" value="C:extracellular region"/>
    <property type="evidence" value="ECO:0007669"/>
    <property type="project" value="TreeGrafter"/>
</dbReference>
<keyword evidence="1" id="KW-0732">Signal</keyword>